<protein>
    <recommendedName>
        <fullName evidence="2">F-box domain-containing protein</fullName>
    </recommendedName>
</protein>
<feature type="signal peptide" evidence="1">
    <location>
        <begin position="1"/>
        <end position="17"/>
    </location>
</feature>
<accession>A0AAQ3M8D6</accession>
<dbReference type="AlphaFoldDB" id="A0AAQ3M8D6"/>
<evidence type="ECO:0000256" key="1">
    <source>
        <dbReference type="SAM" id="SignalP"/>
    </source>
</evidence>
<evidence type="ECO:0000313" key="4">
    <source>
        <dbReference type="Proteomes" id="UP001303373"/>
    </source>
</evidence>
<evidence type="ECO:0000313" key="3">
    <source>
        <dbReference type="EMBL" id="WPH01841.1"/>
    </source>
</evidence>
<keyword evidence="4" id="KW-1185">Reference proteome</keyword>
<organism evidence="3 4">
    <name type="scientific">Acrodontium crateriforme</name>
    <dbReference type="NCBI Taxonomy" id="150365"/>
    <lineage>
        <taxon>Eukaryota</taxon>
        <taxon>Fungi</taxon>
        <taxon>Dikarya</taxon>
        <taxon>Ascomycota</taxon>
        <taxon>Pezizomycotina</taxon>
        <taxon>Dothideomycetes</taxon>
        <taxon>Dothideomycetidae</taxon>
        <taxon>Mycosphaerellales</taxon>
        <taxon>Teratosphaeriaceae</taxon>
        <taxon>Acrodontium</taxon>
    </lineage>
</organism>
<name>A0AAQ3M8D6_9PEZI</name>
<sequence>MAALVFSNALLLDLILGSLPPVDLLLVQRVCHSWRHAVQSSRYLLRKLFLHPGPASDPSSHHQSDRVINPLLAERFPAFFSEKRHGKFPGSADNVWQLWSTCPWVTSVDDLRKRHLDRYYQPPPFRSERGGASASMREAKPDYRLNIDEIRAAAYLRPEASWKKMIPVLPAPFQLQMALIPPEFYRLLNPSAPPWPPVLRSVTYGKSAYSSHPSGHTESQPWLTFGFLYHMIETAWFRNQPLPISWVQIHYDYEQITFQPKSVTPQSLQAISLDDSVLDGVATNNGGFNFDEHLWPGFRAEHRAQSNIDPRRQNLIKNFADNFPGQSLGGPGRIVIVMQCLAKDPSPATSVDRNCMQAFALEEFHEAEMWPSDKENE</sequence>
<dbReference type="Proteomes" id="UP001303373">
    <property type="component" value="Chromosome 6"/>
</dbReference>
<reference evidence="3 4" key="1">
    <citation type="submission" date="2023-11" db="EMBL/GenBank/DDBJ databases">
        <title>An acidophilic fungus is an integral part of prey digestion in a carnivorous sundew plant.</title>
        <authorList>
            <person name="Tsai I.J."/>
        </authorList>
    </citation>
    <scope>NUCLEOTIDE SEQUENCE [LARGE SCALE GENOMIC DNA]</scope>
    <source>
        <strain evidence="3">169a</strain>
    </source>
</reference>
<proteinExistence type="predicted"/>
<dbReference type="Pfam" id="PF00646">
    <property type="entry name" value="F-box"/>
    <property type="match status" value="1"/>
</dbReference>
<keyword evidence="1" id="KW-0732">Signal</keyword>
<dbReference type="EMBL" id="CP138585">
    <property type="protein sequence ID" value="WPH01841.1"/>
    <property type="molecule type" value="Genomic_DNA"/>
</dbReference>
<evidence type="ECO:0000259" key="2">
    <source>
        <dbReference type="Pfam" id="PF00646"/>
    </source>
</evidence>
<dbReference type="SUPFAM" id="SSF81383">
    <property type="entry name" value="F-box domain"/>
    <property type="match status" value="1"/>
</dbReference>
<feature type="chain" id="PRO_5042844004" description="F-box domain-containing protein" evidence="1">
    <location>
        <begin position="18"/>
        <end position="377"/>
    </location>
</feature>
<feature type="domain" description="F-box" evidence="2">
    <location>
        <begin position="11"/>
        <end position="43"/>
    </location>
</feature>
<dbReference type="InterPro" id="IPR001810">
    <property type="entry name" value="F-box_dom"/>
</dbReference>
<dbReference type="InterPro" id="IPR036047">
    <property type="entry name" value="F-box-like_dom_sf"/>
</dbReference>
<gene>
    <name evidence="3" type="ORF">R9X50_00469500</name>
</gene>